<dbReference type="KEGG" id="rher:EHE19_017105"/>
<name>A0A4U7J6S1_9FIRM</name>
<keyword evidence="4" id="KW-1185">Reference proteome</keyword>
<dbReference type="AlphaFoldDB" id="A0A4U7J6S1"/>
<dbReference type="InterPro" id="IPR014820">
    <property type="entry name" value="PriCT_1"/>
</dbReference>
<reference evidence="3 4" key="1">
    <citation type="submission" date="2020-09" db="EMBL/GenBank/DDBJ databases">
        <title>Characterization and genome sequencing of Ruminiclostridium sp. nov. MA18.</title>
        <authorList>
            <person name="Rettenmaier R."/>
            <person name="Kowollik M.-L."/>
            <person name="Liebl W."/>
            <person name="Zverlov V."/>
        </authorList>
    </citation>
    <scope>NUCLEOTIDE SEQUENCE [LARGE SCALE GENOMIC DNA]</scope>
    <source>
        <strain evidence="3 4">MA18</strain>
    </source>
</reference>
<sequence length="905" mass="100863">MNQRAELAVSYGKKNFRVVPLHGINQKGYCTCSRGVKCTNSGKHPILSRWEAKATTNEDKILTEFNNYPYANIGFATGNGIFALDIDKRHGGYESLKEHGELKETVSAKTGGGGSHHYYKIPEGIKIPNKVAILPGVDIRSDGGLVVAPGSIHISGAQYEWMPGCSPFEMEIAEPDGWLIDLIINENKTKGTANEIQESIEEGSRNVVMTSIAGTLRRRGLSFEAILAALSVENENRCNPPLEYQELQNIAKSISRYKPEDPITVDTWNEEGKKSLHNTILELDDYSKVYETEILSQLTLAKKNDPVTYAAIKAKLKGKVNLNDLERAIKHQDKAMKNNNTEFGQALELDGLELEGIELHNYVVPKGWQISQVNGITHHIYNGDGSEREVTVSFVPIIISRRFRNLDTGFEKVELSFNRDGKWKKVLSPRSVVFNRNSILRLADNGFPVTSNNAGDLIAYLADFEQANDTNIPVVNSVSRLGWIRSGEFFPISKNENLEFETDSKEASAIMTGLTASGDENKWLSVARVARKNSIARFLIAASFASVLLEPLRKRVFFIHLWHNSRSGKTATLKLAIAAWGNPHTLIGSFNSTIVGLERRAAALRNLPFAIDELQVLNTKKMTADSIIYMLSQGQGRTRGSRDGGLQDTLNWRNIILTTGEEAMLGSSMQDGANSRTLELYAKPVEDIVLASKMHEVSEQNYGHAGKVFIERLCGELSLKPSYLNEIYELIKGKLKEKHLESIHLDEVAVVCLGDFLSSMYVFGEDEATAMNDAIEAALFVLENNRQLTQADNIERAWEMFSGWLIANSTRFGIDAPTPQYGRLDEKGNYLVIPSYAHKALEDAGFSPKKVFRGFAERGYIESQVDSDGVKRFQLGRNIMGKTCRVYVVKVPEHNDETIEPLLFK</sequence>
<dbReference type="SMART" id="SM00943">
    <property type="entry name" value="Prim-Pol"/>
    <property type="match status" value="1"/>
</dbReference>
<organism evidence="3 4">
    <name type="scientific">Ruminiclostridium herbifermentans</name>
    <dbReference type="NCBI Taxonomy" id="2488810"/>
    <lineage>
        <taxon>Bacteria</taxon>
        <taxon>Bacillati</taxon>
        <taxon>Bacillota</taxon>
        <taxon>Clostridia</taxon>
        <taxon>Eubacteriales</taxon>
        <taxon>Oscillospiraceae</taxon>
        <taxon>Ruminiclostridium</taxon>
    </lineage>
</organism>
<dbReference type="OrthoDB" id="158067at2"/>
<dbReference type="InterPro" id="IPR009270">
    <property type="entry name" value="DUF927"/>
</dbReference>
<dbReference type="Pfam" id="PF08708">
    <property type="entry name" value="PriCT_1"/>
    <property type="match status" value="1"/>
</dbReference>
<dbReference type="InterPro" id="IPR040538">
    <property type="entry name" value="Cch_HTH"/>
</dbReference>
<dbReference type="RefSeq" id="WP_137699165.1">
    <property type="nucleotide sequence ID" value="NZ_CP061336.1"/>
</dbReference>
<dbReference type="SMART" id="SM00942">
    <property type="entry name" value="PriCT_1"/>
    <property type="match status" value="1"/>
</dbReference>
<dbReference type="InterPro" id="IPR015330">
    <property type="entry name" value="DNA_primase/pol_bifunc_N"/>
</dbReference>
<evidence type="ECO:0000313" key="3">
    <source>
        <dbReference type="EMBL" id="QNU66549.1"/>
    </source>
</evidence>
<accession>A0A4U7J6S1</accession>
<feature type="domain" description="Primase C-terminal 1" evidence="1">
    <location>
        <begin position="194"/>
        <end position="260"/>
    </location>
</feature>
<feature type="domain" description="DNA primase/polymerase bifunctional N-terminal" evidence="2">
    <location>
        <begin position="8"/>
        <end position="179"/>
    </location>
</feature>
<protein>
    <submittedName>
        <fullName evidence="3">DUF927 domain-containing protein</fullName>
    </submittedName>
</protein>
<dbReference type="Pfam" id="PF18662">
    <property type="entry name" value="HTH_56"/>
    <property type="match status" value="1"/>
</dbReference>
<proteinExistence type="predicted"/>
<dbReference type="SUPFAM" id="SSF56747">
    <property type="entry name" value="Prim-pol domain"/>
    <property type="match status" value="1"/>
</dbReference>
<dbReference type="Pfam" id="PF09250">
    <property type="entry name" value="Prim-Pol"/>
    <property type="match status" value="1"/>
</dbReference>
<dbReference type="CDD" id="cd04859">
    <property type="entry name" value="Prim_Pol"/>
    <property type="match status" value="1"/>
</dbReference>
<evidence type="ECO:0000313" key="4">
    <source>
        <dbReference type="Proteomes" id="UP000306409"/>
    </source>
</evidence>
<gene>
    <name evidence="3" type="ORF">EHE19_017105</name>
</gene>
<evidence type="ECO:0000259" key="2">
    <source>
        <dbReference type="SMART" id="SM00943"/>
    </source>
</evidence>
<dbReference type="Pfam" id="PF06048">
    <property type="entry name" value="DUF927"/>
    <property type="match status" value="1"/>
</dbReference>
<dbReference type="Proteomes" id="UP000306409">
    <property type="component" value="Chromosome"/>
</dbReference>
<dbReference type="EMBL" id="CP061336">
    <property type="protein sequence ID" value="QNU66549.1"/>
    <property type="molecule type" value="Genomic_DNA"/>
</dbReference>
<evidence type="ECO:0000259" key="1">
    <source>
        <dbReference type="SMART" id="SM00942"/>
    </source>
</evidence>